<keyword evidence="1" id="KW-0472">Membrane</keyword>
<dbReference type="RefSeq" id="WP_354199298.1">
    <property type="nucleotide sequence ID" value="NZ_JBEPML010000025.1"/>
</dbReference>
<sequence length="158" mass="16508">MIFLRRPGFSLGVFGVLAGSAIYLGATRIPFGFGYDAVGPATLPKIIASGMILAGGLCLMELKRPLDEDEPIIFGRLLPVVTISVALLAAAAFMETVGWIPMAALVFAAGASAFGSRSYMRDTLLGLAASLVVLLVFSYGLGIRLPLGLLAPVMSLFN</sequence>
<evidence type="ECO:0000313" key="4">
    <source>
        <dbReference type="Proteomes" id="UP001549076"/>
    </source>
</evidence>
<feature type="transmembrane region" description="Helical" evidence="1">
    <location>
        <begin position="46"/>
        <end position="62"/>
    </location>
</feature>
<dbReference type="Pfam" id="PF07331">
    <property type="entry name" value="TctB"/>
    <property type="match status" value="1"/>
</dbReference>
<name>A0ABV2N6P0_9HYPH</name>
<evidence type="ECO:0000259" key="2">
    <source>
        <dbReference type="Pfam" id="PF07331"/>
    </source>
</evidence>
<feature type="transmembrane region" description="Helical" evidence="1">
    <location>
        <begin position="74"/>
        <end position="93"/>
    </location>
</feature>
<keyword evidence="1" id="KW-1133">Transmembrane helix</keyword>
<organism evidence="3 4">
    <name type="scientific">Aquamicrobium terrae</name>
    <dbReference type="NCBI Taxonomy" id="1324945"/>
    <lineage>
        <taxon>Bacteria</taxon>
        <taxon>Pseudomonadati</taxon>
        <taxon>Pseudomonadota</taxon>
        <taxon>Alphaproteobacteria</taxon>
        <taxon>Hyphomicrobiales</taxon>
        <taxon>Phyllobacteriaceae</taxon>
        <taxon>Aquamicrobium</taxon>
    </lineage>
</organism>
<keyword evidence="4" id="KW-1185">Reference proteome</keyword>
<feature type="domain" description="DUF1468" evidence="2">
    <location>
        <begin position="14"/>
        <end position="146"/>
    </location>
</feature>
<proteinExistence type="predicted"/>
<protein>
    <submittedName>
        <fullName evidence="3">Tricarboxylic transport membrane protein</fullName>
    </submittedName>
</protein>
<gene>
    <name evidence="3" type="ORF">ABID37_004726</name>
</gene>
<feature type="transmembrane region" description="Helical" evidence="1">
    <location>
        <begin position="7"/>
        <end position="26"/>
    </location>
</feature>
<evidence type="ECO:0000256" key="1">
    <source>
        <dbReference type="SAM" id="Phobius"/>
    </source>
</evidence>
<accession>A0ABV2N6P0</accession>
<evidence type="ECO:0000313" key="3">
    <source>
        <dbReference type="EMBL" id="MET3794486.1"/>
    </source>
</evidence>
<feature type="transmembrane region" description="Helical" evidence="1">
    <location>
        <begin position="123"/>
        <end position="147"/>
    </location>
</feature>
<dbReference type="EMBL" id="JBEPML010000025">
    <property type="protein sequence ID" value="MET3794486.1"/>
    <property type="molecule type" value="Genomic_DNA"/>
</dbReference>
<dbReference type="InterPro" id="IPR009936">
    <property type="entry name" value="DUF1468"/>
</dbReference>
<reference evidence="3 4" key="1">
    <citation type="submission" date="2024-06" db="EMBL/GenBank/DDBJ databases">
        <title>Genomic Encyclopedia of Type Strains, Phase IV (KMG-IV): sequencing the most valuable type-strain genomes for metagenomic binning, comparative biology and taxonomic classification.</title>
        <authorList>
            <person name="Goeker M."/>
        </authorList>
    </citation>
    <scope>NUCLEOTIDE SEQUENCE [LARGE SCALE GENOMIC DNA]</scope>
    <source>
        <strain evidence="3 4">DSM 27865</strain>
    </source>
</reference>
<comment type="caution">
    <text evidence="3">The sequence shown here is derived from an EMBL/GenBank/DDBJ whole genome shotgun (WGS) entry which is preliminary data.</text>
</comment>
<feature type="transmembrane region" description="Helical" evidence="1">
    <location>
        <begin position="99"/>
        <end position="116"/>
    </location>
</feature>
<keyword evidence="1" id="KW-0812">Transmembrane</keyword>
<dbReference type="Proteomes" id="UP001549076">
    <property type="component" value="Unassembled WGS sequence"/>
</dbReference>